<feature type="non-terminal residue" evidence="1">
    <location>
        <position position="44"/>
    </location>
</feature>
<sequence length="44" mass="4766">MQTILKEHPDAPDRFFEAEAAGLRWLAAAEGEGGARIVRVASVE</sequence>
<name>U2S8U5_LEIAQ</name>
<gene>
    <name evidence="1" type="ORF">N136_04823</name>
</gene>
<evidence type="ECO:0008006" key="3">
    <source>
        <dbReference type="Google" id="ProtNLM"/>
    </source>
</evidence>
<proteinExistence type="predicted"/>
<accession>U2S8U5</accession>
<evidence type="ECO:0000313" key="1">
    <source>
        <dbReference type="EMBL" id="ERK62053.1"/>
    </source>
</evidence>
<organism evidence="1 2">
    <name type="scientific">Leifsonia aquatica ATCC 14665</name>
    <dbReference type="NCBI Taxonomy" id="1358026"/>
    <lineage>
        <taxon>Bacteria</taxon>
        <taxon>Bacillati</taxon>
        <taxon>Actinomycetota</taxon>
        <taxon>Actinomycetes</taxon>
        <taxon>Micrococcales</taxon>
        <taxon>Microbacteriaceae</taxon>
        <taxon>Leifsonia</taxon>
    </lineage>
</organism>
<dbReference type="Proteomes" id="UP000016605">
    <property type="component" value="Unassembled WGS sequence"/>
</dbReference>
<protein>
    <recommendedName>
        <fullName evidence="3">Fructosamine kinase</fullName>
    </recommendedName>
</protein>
<dbReference type="AlphaFoldDB" id="U2S8U5"/>
<reference evidence="1 2" key="1">
    <citation type="submission" date="2013-08" db="EMBL/GenBank/DDBJ databases">
        <authorList>
            <person name="Weinstock G."/>
            <person name="Sodergren E."/>
            <person name="Wylie T."/>
            <person name="Fulton L."/>
            <person name="Fulton R."/>
            <person name="Fronick C."/>
            <person name="O'Laughlin M."/>
            <person name="Godfrey J."/>
            <person name="Miner T."/>
            <person name="Herter B."/>
            <person name="Appelbaum E."/>
            <person name="Cordes M."/>
            <person name="Lek S."/>
            <person name="Wollam A."/>
            <person name="Pepin K.H."/>
            <person name="Palsikar V.B."/>
            <person name="Mitreva M."/>
            <person name="Wilson R.K."/>
        </authorList>
    </citation>
    <scope>NUCLEOTIDE SEQUENCE [LARGE SCALE GENOMIC DNA]</scope>
    <source>
        <strain evidence="1 2">ATCC 14665</strain>
    </source>
</reference>
<dbReference type="EMBL" id="AWVQ01000925">
    <property type="protein sequence ID" value="ERK62053.1"/>
    <property type="molecule type" value="Genomic_DNA"/>
</dbReference>
<dbReference type="HOGENOM" id="CLU_3226368_0_0_11"/>
<comment type="caution">
    <text evidence="1">The sequence shown here is derived from an EMBL/GenBank/DDBJ whole genome shotgun (WGS) entry which is preliminary data.</text>
</comment>
<evidence type="ECO:0000313" key="2">
    <source>
        <dbReference type="Proteomes" id="UP000016605"/>
    </source>
</evidence>
<dbReference type="Gene3D" id="3.30.200.20">
    <property type="entry name" value="Phosphorylase Kinase, domain 1"/>
    <property type="match status" value="1"/>
</dbReference>